<gene>
    <name evidence="1" type="ORF">GCM10010478_52880</name>
</gene>
<accession>A0ABN3XAM1</accession>
<organism evidence="1 2">
    <name type="scientific">Streptomyces erythrogriseus</name>
    <dbReference type="NCBI Taxonomy" id="284027"/>
    <lineage>
        <taxon>Bacteria</taxon>
        <taxon>Bacillati</taxon>
        <taxon>Actinomycetota</taxon>
        <taxon>Actinomycetes</taxon>
        <taxon>Kitasatosporales</taxon>
        <taxon>Streptomycetaceae</taxon>
        <taxon>Streptomyces</taxon>
        <taxon>Streptomyces griseoincarnatus group</taxon>
    </lineage>
</organism>
<dbReference type="EMBL" id="BAAAVA010000084">
    <property type="protein sequence ID" value="GAA2944872.1"/>
    <property type="molecule type" value="Genomic_DNA"/>
</dbReference>
<keyword evidence="2" id="KW-1185">Reference proteome</keyword>
<evidence type="ECO:0000313" key="2">
    <source>
        <dbReference type="Proteomes" id="UP001501423"/>
    </source>
</evidence>
<reference evidence="1 2" key="1">
    <citation type="journal article" date="2019" name="Int. J. Syst. Evol. Microbiol.">
        <title>The Global Catalogue of Microorganisms (GCM) 10K type strain sequencing project: providing services to taxonomists for standard genome sequencing and annotation.</title>
        <authorList>
            <consortium name="The Broad Institute Genomics Platform"/>
            <consortium name="The Broad Institute Genome Sequencing Center for Infectious Disease"/>
            <person name="Wu L."/>
            <person name="Ma J."/>
        </authorList>
    </citation>
    <scope>NUCLEOTIDE SEQUENCE [LARGE SCALE GENOMIC DNA]</scope>
    <source>
        <strain evidence="1 2">JCM 9650</strain>
    </source>
</reference>
<protein>
    <submittedName>
        <fullName evidence="1">Uncharacterized protein</fullName>
    </submittedName>
</protein>
<sequence>MDVGSVAWAAGAARRAAGTIAAVAAAAARARRSFMKTSVSPACRAVAARVEERLRVGRTGLIPDVGEFDHRDPRMVVLDLTESLRDVDHAQSE</sequence>
<name>A0ABN3XAM1_9ACTN</name>
<dbReference type="Proteomes" id="UP001501423">
    <property type="component" value="Unassembled WGS sequence"/>
</dbReference>
<comment type="caution">
    <text evidence="1">The sequence shown here is derived from an EMBL/GenBank/DDBJ whole genome shotgun (WGS) entry which is preliminary data.</text>
</comment>
<evidence type="ECO:0000313" key="1">
    <source>
        <dbReference type="EMBL" id="GAA2944872.1"/>
    </source>
</evidence>
<proteinExistence type="predicted"/>